<dbReference type="InterPro" id="IPR036925">
    <property type="entry name" value="TIF_IF2_dom3_sf"/>
</dbReference>
<dbReference type="PROSITE" id="PS51722">
    <property type="entry name" value="G_TR_2"/>
    <property type="match status" value="1"/>
</dbReference>
<dbReference type="PANTHER" id="PTHR43381:SF4">
    <property type="entry name" value="EUKARYOTIC TRANSLATION INITIATION FACTOR 5B"/>
    <property type="match status" value="1"/>
</dbReference>
<dbReference type="SUPFAM" id="SSF52156">
    <property type="entry name" value="Initiation factor IF2/eIF5b, domain 3"/>
    <property type="match status" value="1"/>
</dbReference>
<accession>A0A1F8E011</accession>
<dbReference type="PANTHER" id="PTHR43381">
    <property type="entry name" value="TRANSLATION INITIATION FACTOR IF-2-RELATED"/>
    <property type="match status" value="1"/>
</dbReference>
<dbReference type="Pfam" id="PF11987">
    <property type="entry name" value="IF-2"/>
    <property type="match status" value="1"/>
</dbReference>
<dbReference type="FunFam" id="3.40.50.300:FF:000112">
    <property type="entry name" value="Eukaryotic translation initiation factor 5B"/>
    <property type="match status" value="1"/>
</dbReference>
<dbReference type="PRINTS" id="PR00315">
    <property type="entry name" value="ELONGATNFCT"/>
</dbReference>
<keyword evidence="6" id="KW-0342">GTP-binding</keyword>
<evidence type="ECO:0000256" key="6">
    <source>
        <dbReference type="ARBA" id="ARBA00023134"/>
    </source>
</evidence>
<proteinExistence type="inferred from homology"/>
<sequence>MTQNIRSPIVVTVGHVDHGKTTLLDKIRGTTVTASEPGLLTQHVGASYVPISTVEKISGELLEKMKLKIEIPGLLLIDTPGHAAFITLRKRGGAVSDLAILVVDIMEGFQEQTDESLAVLKEYKTPFIVAATKIDKIQGWFPEPGHTFLDSFAKQREPVKEEAEKRVYNLVQQLAERGFNSERFDRVDDFTKNVAIVPCSGITGEGIPELLTVLAGLAQTYLKDRLALGEIGRGAVLEVKEVKGFGTTIDVILFDGKIRKGDWIVIGGKQPLATKIKALLEPPVLRELRVEKQFQQIEVAEAAYGIKIVAPELENVGAGSPLIVVKSEKEIEAAKAEVQQEIEEVEFTSDREGVVLKADTLGSLEAMLKLVEDAGVPVRKAEVGSVMKQDIIEVQNLKEDIRKVVLAFNVKILDEAEQFAKDMGITIFSNNIIYRLIDEYKEWSFKAKEREIQQKLAEVSRPCVIKILKGFVFRVSNPAIFGVEVQKGLLKPGVRLKREDGKVVGTVKKIEKEGQQIAEAKSGDKVAVSMDEPTVGRQIQEGDVLSAALTETEMKILRELFEHISADERELLKQ</sequence>
<dbReference type="Gene3D" id="3.40.50.10050">
    <property type="entry name" value="Translation initiation factor IF- 2, domain 3"/>
    <property type="match status" value="1"/>
</dbReference>
<dbReference type="GO" id="GO:0005737">
    <property type="term" value="C:cytoplasm"/>
    <property type="evidence" value="ECO:0007669"/>
    <property type="project" value="TreeGrafter"/>
</dbReference>
<dbReference type="GO" id="GO:0003924">
    <property type="term" value="F:GTPase activity"/>
    <property type="evidence" value="ECO:0007669"/>
    <property type="project" value="InterPro"/>
</dbReference>
<comment type="caution">
    <text evidence="10">The sequence shown here is derived from an EMBL/GenBank/DDBJ whole genome shotgun (WGS) entry which is preliminary data.</text>
</comment>
<comment type="function">
    <text evidence="7">Function in general translation initiation by promoting the binding of the formylmethionine-tRNA to ribosomes. Seems to function along with eIF-2.</text>
</comment>
<name>A0A1F8E011_9BACT</name>
<dbReference type="InterPro" id="IPR000795">
    <property type="entry name" value="T_Tr_GTP-bd_dom"/>
</dbReference>
<dbReference type="InterPro" id="IPR005225">
    <property type="entry name" value="Small_GTP-bd"/>
</dbReference>
<evidence type="ECO:0000256" key="4">
    <source>
        <dbReference type="ARBA" id="ARBA00022741"/>
    </source>
</evidence>
<keyword evidence="5" id="KW-0648">Protein biosynthesis</keyword>
<dbReference type="InterPro" id="IPR004544">
    <property type="entry name" value="TF_aIF-2_arc"/>
</dbReference>
<dbReference type="Gene3D" id="3.40.50.300">
    <property type="entry name" value="P-loop containing nucleotide triphosphate hydrolases"/>
    <property type="match status" value="1"/>
</dbReference>
<evidence type="ECO:0000256" key="7">
    <source>
        <dbReference type="ARBA" id="ARBA00024852"/>
    </source>
</evidence>
<dbReference type="InterPro" id="IPR023115">
    <property type="entry name" value="TIF_IF2_dom3"/>
</dbReference>
<dbReference type="CDD" id="cd03703">
    <property type="entry name" value="aeIF5B_II"/>
    <property type="match status" value="1"/>
</dbReference>
<dbReference type="SUPFAM" id="SSF52540">
    <property type="entry name" value="P-loop containing nucleoside triphosphate hydrolases"/>
    <property type="match status" value="1"/>
</dbReference>
<keyword evidence="3 10" id="KW-0396">Initiation factor</keyword>
<dbReference type="HAMAP" id="MF_00100_A">
    <property type="entry name" value="IF_2_A"/>
    <property type="match status" value="1"/>
</dbReference>
<comment type="similarity">
    <text evidence="1">Belongs to the TRAFAC class translation factor GTPase superfamily. Classic translation factor GTPase family. IF-2 subfamily.</text>
</comment>
<evidence type="ECO:0000256" key="1">
    <source>
        <dbReference type="ARBA" id="ARBA00007733"/>
    </source>
</evidence>
<dbReference type="GO" id="GO:0003743">
    <property type="term" value="F:translation initiation factor activity"/>
    <property type="evidence" value="ECO:0007669"/>
    <property type="project" value="UniProtKB-KW"/>
</dbReference>
<dbReference type="CDD" id="cd01887">
    <property type="entry name" value="IF2_eIF5B"/>
    <property type="match status" value="1"/>
</dbReference>
<dbReference type="InterPro" id="IPR027417">
    <property type="entry name" value="P-loop_NTPase"/>
</dbReference>
<dbReference type="AlphaFoldDB" id="A0A1F8E011"/>
<dbReference type="NCBIfam" id="NF003078">
    <property type="entry name" value="PRK04004.1"/>
    <property type="match status" value="1"/>
</dbReference>
<evidence type="ECO:0000313" key="11">
    <source>
        <dbReference type="Proteomes" id="UP000177011"/>
    </source>
</evidence>
<dbReference type="CDD" id="cd16266">
    <property type="entry name" value="IF2_aeIF5B_IV"/>
    <property type="match status" value="1"/>
</dbReference>
<evidence type="ECO:0000256" key="2">
    <source>
        <dbReference type="ARBA" id="ARBA00020166"/>
    </source>
</evidence>
<dbReference type="Proteomes" id="UP000177011">
    <property type="component" value="Unassembled WGS sequence"/>
</dbReference>
<feature type="coiled-coil region" evidence="8">
    <location>
        <begin position="324"/>
        <end position="351"/>
    </location>
</feature>
<evidence type="ECO:0000256" key="8">
    <source>
        <dbReference type="SAM" id="Coils"/>
    </source>
</evidence>
<dbReference type="FunFam" id="3.40.50.10050:FF:000001">
    <property type="entry name" value="Translation initiation factor IF-2"/>
    <property type="match status" value="1"/>
</dbReference>
<protein>
    <recommendedName>
        <fullName evidence="2">Probable translation initiation factor IF-2</fullName>
    </recommendedName>
</protein>
<dbReference type="NCBIfam" id="TIGR00231">
    <property type="entry name" value="small_GTP"/>
    <property type="match status" value="1"/>
</dbReference>
<dbReference type="FunFam" id="2.40.30.10:FF:000013">
    <property type="entry name" value="eukaryotic translation initiation factor 5B"/>
    <property type="match status" value="1"/>
</dbReference>
<dbReference type="NCBIfam" id="TIGR00491">
    <property type="entry name" value="aIF-2"/>
    <property type="match status" value="1"/>
</dbReference>
<dbReference type="Gene3D" id="2.40.30.10">
    <property type="entry name" value="Translation factors"/>
    <property type="match status" value="2"/>
</dbReference>
<dbReference type="GO" id="GO:0005525">
    <property type="term" value="F:GTP binding"/>
    <property type="evidence" value="ECO:0007669"/>
    <property type="project" value="UniProtKB-KW"/>
</dbReference>
<dbReference type="InterPro" id="IPR015760">
    <property type="entry name" value="TIF_IF2"/>
</dbReference>
<feature type="domain" description="Tr-type G" evidence="9">
    <location>
        <begin position="5"/>
        <end position="222"/>
    </location>
</feature>
<dbReference type="InterPro" id="IPR009000">
    <property type="entry name" value="Transl_B-barrel_sf"/>
</dbReference>
<reference evidence="10 11" key="1">
    <citation type="journal article" date="2016" name="Nat. Commun.">
        <title>Thousands of microbial genomes shed light on interconnected biogeochemical processes in an aquifer system.</title>
        <authorList>
            <person name="Anantharaman K."/>
            <person name="Brown C.T."/>
            <person name="Hug L.A."/>
            <person name="Sharon I."/>
            <person name="Castelle C.J."/>
            <person name="Probst A.J."/>
            <person name="Thomas B.C."/>
            <person name="Singh A."/>
            <person name="Wilkins M.J."/>
            <person name="Karaoz U."/>
            <person name="Brodie E.L."/>
            <person name="Williams K.H."/>
            <person name="Hubbard S.S."/>
            <person name="Banfield J.F."/>
        </authorList>
    </citation>
    <scope>NUCLEOTIDE SEQUENCE [LARGE SCALE GENOMIC DNA]</scope>
</reference>
<keyword evidence="8" id="KW-0175">Coiled coil</keyword>
<evidence type="ECO:0000256" key="3">
    <source>
        <dbReference type="ARBA" id="ARBA00022540"/>
    </source>
</evidence>
<dbReference type="EMBL" id="MGIS01000002">
    <property type="protein sequence ID" value="OGM94112.1"/>
    <property type="molecule type" value="Genomic_DNA"/>
</dbReference>
<dbReference type="SUPFAM" id="SSF50447">
    <property type="entry name" value="Translation proteins"/>
    <property type="match status" value="1"/>
</dbReference>
<dbReference type="Pfam" id="PF14578">
    <property type="entry name" value="GTP_EFTU_D4"/>
    <property type="match status" value="1"/>
</dbReference>
<evidence type="ECO:0000259" key="9">
    <source>
        <dbReference type="PROSITE" id="PS51722"/>
    </source>
</evidence>
<dbReference type="InterPro" id="IPR029459">
    <property type="entry name" value="EFTU-type"/>
</dbReference>
<dbReference type="Pfam" id="PF00009">
    <property type="entry name" value="GTP_EFTU"/>
    <property type="match status" value="1"/>
</dbReference>
<evidence type="ECO:0000313" key="10">
    <source>
        <dbReference type="EMBL" id="OGM94112.1"/>
    </source>
</evidence>
<evidence type="ECO:0000256" key="5">
    <source>
        <dbReference type="ARBA" id="ARBA00022917"/>
    </source>
</evidence>
<keyword evidence="4" id="KW-0547">Nucleotide-binding</keyword>
<gene>
    <name evidence="10" type="ORF">A2935_03740</name>
</gene>
<organism evidence="10 11">
    <name type="scientific">Candidatus Wolfebacteria bacterium RIFCSPLOWO2_01_FULL_47_17b</name>
    <dbReference type="NCBI Taxonomy" id="1802558"/>
    <lineage>
        <taxon>Bacteria</taxon>
        <taxon>Candidatus Wolfeibacteriota</taxon>
    </lineage>
</organism>